<evidence type="ECO:0000313" key="3">
    <source>
        <dbReference type="Proteomes" id="UP000266188"/>
    </source>
</evidence>
<organism evidence="2 3">
    <name type="scientific">Aspergillus sclerotialis</name>
    <dbReference type="NCBI Taxonomy" id="2070753"/>
    <lineage>
        <taxon>Eukaryota</taxon>
        <taxon>Fungi</taxon>
        <taxon>Dikarya</taxon>
        <taxon>Ascomycota</taxon>
        <taxon>Pezizomycotina</taxon>
        <taxon>Eurotiomycetes</taxon>
        <taxon>Eurotiomycetidae</taxon>
        <taxon>Eurotiales</taxon>
        <taxon>Aspergillaceae</taxon>
        <taxon>Aspergillus</taxon>
        <taxon>Aspergillus subgen. Polypaecilum</taxon>
    </lineage>
</organism>
<feature type="region of interest" description="Disordered" evidence="1">
    <location>
        <begin position="258"/>
        <end position="286"/>
    </location>
</feature>
<dbReference type="EMBL" id="MVGC01000379">
    <property type="protein sequence ID" value="RJE19691.1"/>
    <property type="molecule type" value="Genomic_DNA"/>
</dbReference>
<name>A0A3A2ZRL6_9EURO</name>
<accession>A0A3A2ZRL6</accession>
<sequence length="372" mass="40195">MNVSGSPSTRLGMYAPHMTSKQAALSMTPLNMRTASLSRPSGYDMGIVDSQNLYGRQSYSVDHSINYNDEDSSTAFSTHSPGYVLNSTAQGVLMDYPGLQWDQKNWDTNLNGDKAQNGGLFTDQDTESASTQASYSYMHPGQGTLSAEVPPVVPSMQLPSDGGAERTLPNPGSRNNQLPSNMPVIPTTPESVSGLQFTQDFRIGNHWNPRPVPASLRASLEPMVNGTFSPNPATRTKVNGTAAQDMTFGYLPITTTDTSPSVTSSGAVTGLETPDTTGEPRMTRSFSRDNGRLLSLTEYTPEIYGYSTSEKSKNRDNESATLMGGLQYTRVKHPDTNAFVFDMLPADAIPDYRPPTEALRTSISPVGNHNGL</sequence>
<gene>
    <name evidence="2" type="ORF">PHISCL_07966</name>
</gene>
<dbReference type="Proteomes" id="UP000266188">
    <property type="component" value="Unassembled WGS sequence"/>
</dbReference>
<feature type="compositionally biased region" description="Polar residues" evidence="1">
    <location>
        <begin position="170"/>
        <end position="180"/>
    </location>
</feature>
<dbReference type="OrthoDB" id="5394557at2759"/>
<evidence type="ECO:0000256" key="1">
    <source>
        <dbReference type="SAM" id="MobiDB-lite"/>
    </source>
</evidence>
<proteinExistence type="predicted"/>
<keyword evidence="3" id="KW-1185">Reference proteome</keyword>
<dbReference type="AlphaFoldDB" id="A0A3A2ZRL6"/>
<evidence type="ECO:0000313" key="2">
    <source>
        <dbReference type="EMBL" id="RJE19691.1"/>
    </source>
</evidence>
<dbReference type="STRING" id="2070753.A0A3A2ZRL6"/>
<feature type="region of interest" description="Disordered" evidence="1">
    <location>
        <begin position="157"/>
        <end position="182"/>
    </location>
</feature>
<reference evidence="3" key="1">
    <citation type="submission" date="2017-02" db="EMBL/GenBank/DDBJ databases">
        <authorList>
            <person name="Tafer H."/>
            <person name="Lopandic K."/>
        </authorList>
    </citation>
    <scope>NUCLEOTIDE SEQUENCE [LARGE SCALE GENOMIC DNA]</scope>
    <source>
        <strain evidence="3">CBS 366.77</strain>
    </source>
</reference>
<protein>
    <submittedName>
        <fullName evidence="2">Hemagglutinin protein</fullName>
    </submittedName>
</protein>
<comment type="caution">
    <text evidence="2">The sequence shown here is derived from an EMBL/GenBank/DDBJ whole genome shotgun (WGS) entry which is preliminary data.</text>
</comment>